<keyword evidence="14" id="KW-1185">Reference proteome</keyword>
<dbReference type="EMBL" id="AMQM01000780">
    <property type="status" value="NOT_ANNOTATED_CDS"/>
    <property type="molecule type" value="Genomic_DNA"/>
</dbReference>
<evidence type="ECO:0000256" key="6">
    <source>
        <dbReference type="ARBA" id="ARBA00022989"/>
    </source>
</evidence>
<dbReference type="EnsemblMetazoa" id="HelroT121655">
    <property type="protein sequence ID" value="HelroP121655"/>
    <property type="gene ID" value="HelroG121655"/>
</dbReference>
<dbReference type="HOGENOM" id="CLU_029282_3_0_1"/>
<dbReference type="CTD" id="20195776"/>
<feature type="domain" description="Membrane insertase YidC/Oxa/ALB C-terminal" evidence="11">
    <location>
        <begin position="33"/>
        <end position="227"/>
    </location>
</feature>
<keyword evidence="3 9" id="KW-0812">Transmembrane</keyword>
<gene>
    <name evidence="13" type="primary">20195776</name>
    <name evidence="12" type="ORF">HELRODRAFT_121655</name>
</gene>
<keyword evidence="8 10" id="KW-0472">Membrane</keyword>
<feature type="transmembrane region" description="Helical" evidence="10">
    <location>
        <begin position="155"/>
        <end position="174"/>
    </location>
</feature>
<evidence type="ECO:0000256" key="8">
    <source>
        <dbReference type="ARBA" id="ARBA00023136"/>
    </source>
</evidence>
<evidence type="ECO:0000256" key="4">
    <source>
        <dbReference type="ARBA" id="ARBA00022792"/>
    </source>
</evidence>
<dbReference type="InterPro" id="IPR028055">
    <property type="entry name" value="YidC/Oxa/ALB_C"/>
</dbReference>
<evidence type="ECO:0000259" key="11">
    <source>
        <dbReference type="Pfam" id="PF02096"/>
    </source>
</evidence>
<dbReference type="OMA" id="FPMAIFM"/>
<evidence type="ECO:0000256" key="9">
    <source>
        <dbReference type="RuleBase" id="RU003945"/>
    </source>
</evidence>
<comment type="similarity">
    <text evidence="2 9">Belongs to the OXA1/ALB3/YidC family.</text>
</comment>
<evidence type="ECO:0000256" key="10">
    <source>
        <dbReference type="SAM" id="Phobius"/>
    </source>
</evidence>
<evidence type="ECO:0000313" key="14">
    <source>
        <dbReference type="Proteomes" id="UP000015101"/>
    </source>
</evidence>
<dbReference type="InParanoid" id="T1EGS6"/>
<keyword evidence="6 10" id="KW-1133">Transmembrane helix</keyword>
<dbReference type="GO" id="GO:0032977">
    <property type="term" value="F:membrane insertase activity"/>
    <property type="evidence" value="ECO:0000318"/>
    <property type="project" value="GO_Central"/>
</dbReference>
<reference evidence="13" key="3">
    <citation type="submission" date="2015-06" db="UniProtKB">
        <authorList>
            <consortium name="EnsemblMetazoa"/>
        </authorList>
    </citation>
    <scope>IDENTIFICATION</scope>
</reference>
<reference evidence="12 14" key="2">
    <citation type="journal article" date="2013" name="Nature">
        <title>Insights into bilaterian evolution from three spiralian genomes.</title>
        <authorList>
            <person name="Simakov O."/>
            <person name="Marletaz F."/>
            <person name="Cho S.J."/>
            <person name="Edsinger-Gonzales E."/>
            <person name="Havlak P."/>
            <person name="Hellsten U."/>
            <person name="Kuo D.H."/>
            <person name="Larsson T."/>
            <person name="Lv J."/>
            <person name="Arendt D."/>
            <person name="Savage R."/>
            <person name="Osoegawa K."/>
            <person name="de Jong P."/>
            <person name="Grimwood J."/>
            <person name="Chapman J.A."/>
            <person name="Shapiro H."/>
            <person name="Aerts A."/>
            <person name="Otillar R.P."/>
            <person name="Terry A.Y."/>
            <person name="Boore J.L."/>
            <person name="Grigoriev I.V."/>
            <person name="Lindberg D.R."/>
            <person name="Seaver E.C."/>
            <person name="Weisblat D.A."/>
            <person name="Putnam N.H."/>
            <person name="Rokhsar D.S."/>
        </authorList>
    </citation>
    <scope>NUCLEOTIDE SEQUENCE</scope>
</reference>
<dbReference type="AlphaFoldDB" id="T1EGS6"/>
<evidence type="ECO:0000256" key="3">
    <source>
        <dbReference type="ARBA" id="ARBA00022692"/>
    </source>
</evidence>
<sequence>DPNITSLGLGGWSPKGLVENGLEFLHCTLDIPWWSAIVIGTVCLRLAIFPLVILAQRNAANLNNNMPTVQRLQQRMTQARMSGNVQQAMESSKQLMEFMKVNNVNPLKNLLVPLAQIPIFLSVFTAIREMTNLPVASWKSGGILWFTDLTVPDPFYILPVVTAATLFATIELGVDGIKADQVGSSTIKFVLRSMPFITFPIMIQFPSAMLCYWFTSNTFSLLQVLILKIPKVKSLCKIPPLIDHTTAYPLKEINVPKQTFAEGFKQSMKNMEITYKLAEQQKLNEIKM</sequence>
<dbReference type="eggNOG" id="KOG1239">
    <property type="taxonomic scope" value="Eukaryota"/>
</dbReference>
<evidence type="ECO:0000313" key="13">
    <source>
        <dbReference type="EnsemblMetazoa" id="HelroP121655"/>
    </source>
</evidence>
<feature type="transmembrane region" description="Helical" evidence="10">
    <location>
        <begin position="195"/>
        <end position="215"/>
    </location>
</feature>
<keyword evidence="4" id="KW-0999">Mitochondrion inner membrane</keyword>
<feature type="transmembrane region" description="Helical" evidence="10">
    <location>
        <begin position="31"/>
        <end position="55"/>
    </location>
</feature>
<organism evidence="13 14">
    <name type="scientific">Helobdella robusta</name>
    <name type="common">Californian leech</name>
    <dbReference type="NCBI Taxonomy" id="6412"/>
    <lineage>
        <taxon>Eukaryota</taxon>
        <taxon>Metazoa</taxon>
        <taxon>Spiralia</taxon>
        <taxon>Lophotrochozoa</taxon>
        <taxon>Annelida</taxon>
        <taxon>Clitellata</taxon>
        <taxon>Hirudinea</taxon>
        <taxon>Rhynchobdellida</taxon>
        <taxon>Glossiphoniidae</taxon>
        <taxon>Helobdella</taxon>
    </lineage>
</organism>
<dbReference type="NCBIfam" id="TIGR03592">
    <property type="entry name" value="yidC_oxa1_cterm"/>
    <property type="match status" value="1"/>
</dbReference>
<keyword evidence="5" id="KW-0809">Transit peptide</keyword>
<dbReference type="GO" id="GO:0032979">
    <property type="term" value="P:protein insertion into mitochondrial inner membrane from matrix"/>
    <property type="evidence" value="ECO:0000318"/>
    <property type="project" value="GO_Central"/>
</dbReference>
<dbReference type="Proteomes" id="UP000015101">
    <property type="component" value="Unassembled WGS sequence"/>
</dbReference>
<dbReference type="OrthoDB" id="2148490at2759"/>
<keyword evidence="7" id="KW-0496">Mitochondrion</keyword>
<evidence type="ECO:0000256" key="5">
    <source>
        <dbReference type="ARBA" id="ARBA00022946"/>
    </source>
</evidence>
<dbReference type="PANTHER" id="PTHR12428">
    <property type="entry name" value="OXA1"/>
    <property type="match status" value="1"/>
</dbReference>
<accession>T1EGS6</accession>
<evidence type="ECO:0000313" key="12">
    <source>
        <dbReference type="EMBL" id="ESO02049.1"/>
    </source>
</evidence>
<dbReference type="KEGG" id="hro:HELRODRAFT_121655"/>
<name>T1EGS6_HELRO</name>
<protein>
    <recommendedName>
        <fullName evidence="11">Membrane insertase YidC/Oxa/ALB C-terminal domain-containing protein</fullName>
    </recommendedName>
</protein>
<proteinExistence type="inferred from homology"/>
<dbReference type="STRING" id="6412.T1EGS6"/>
<dbReference type="EMBL" id="KB096742">
    <property type="protein sequence ID" value="ESO02049.1"/>
    <property type="molecule type" value="Genomic_DNA"/>
</dbReference>
<evidence type="ECO:0000256" key="2">
    <source>
        <dbReference type="ARBA" id="ARBA00009877"/>
    </source>
</evidence>
<dbReference type="GeneID" id="20195776"/>
<evidence type="ECO:0000256" key="1">
    <source>
        <dbReference type="ARBA" id="ARBA00004448"/>
    </source>
</evidence>
<dbReference type="InterPro" id="IPR001708">
    <property type="entry name" value="YidC/ALB3/OXA1/COX18"/>
</dbReference>
<comment type="subcellular location">
    <subcellularLocation>
        <location evidence="9">Membrane</location>
        <topology evidence="9">Multi-pass membrane protein</topology>
    </subcellularLocation>
    <subcellularLocation>
        <location evidence="1">Mitochondrion inner membrane</location>
        <topology evidence="1">Multi-pass membrane protein</topology>
    </subcellularLocation>
</comment>
<dbReference type="RefSeq" id="XP_009019457.1">
    <property type="nucleotide sequence ID" value="XM_009021209.1"/>
</dbReference>
<dbReference type="PANTHER" id="PTHR12428:SF66">
    <property type="entry name" value="MITOCHONDRIAL INNER MEMBRANE PROTEIN OXA1L"/>
    <property type="match status" value="1"/>
</dbReference>
<dbReference type="Pfam" id="PF02096">
    <property type="entry name" value="60KD_IMP"/>
    <property type="match status" value="1"/>
</dbReference>
<feature type="transmembrane region" description="Helical" evidence="10">
    <location>
        <begin position="109"/>
        <end position="127"/>
    </location>
</feature>
<dbReference type="CDD" id="cd20069">
    <property type="entry name" value="5TM_Oxa1-like"/>
    <property type="match status" value="1"/>
</dbReference>
<dbReference type="GO" id="GO:0005743">
    <property type="term" value="C:mitochondrial inner membrane"/>
    <property type="evidence" value="ECO:0000318"/>
    <property type="project" value="GO_Central"/>
</dbReference>
<evidence type="ECO:0000256" key="7">
    <source>
        <dbReference type="ARBA" id="ARBA00023128"/>
    </source>
</evidence>
<reference evidence="14" key="1">
    <citation type="submission" date="2012-12" db="EMBL/GenBank/DDBJ databases">
        <authorList>
            <person name="Hellsten U."/>
            <person name="Grimwood J."/>
            <person name="Chapman J.A."/>
            <person name="Shapiro H."/>
            <person name="Aerts A."/>
            <person name="Otillar R.P."/>
            <person name="Terry A.Y."/>
            <person name="Boore J.L."/>
            <person name="Simakov O."/>
            <person name="Marletaz F."/>
            <person name="Cho S.-J."/>
            <person name="Edsinger-Gonzales E."/>
            <person name="Havlak P."/>
            <person name="Kuo D.-H."/>
            <person name="Larsson T."/>
            <person name="Lv J."/>
            <person name="Arendt D."/>
            <person name="Savage R."/>
            <person name="Osoegawa K."/>
            <person name="de Jong P."/>
            <person name="Lindberg D.R."/>
            <person name="Seaver E.C."/>
            <person name="Weisblat D.A."/>
            <person name="Putnam N.H."/>
            <person name="Grigoriev I.V."/>
            <person name="Rokhsar D.S."/>
        </authorList>
    </citation>
    <scope>NUCLEOTIDE SEQUENCE</scope>
</reference>